<keyword evidence="10" id="KW-1185">Reference proteome</keyword>
<evidence type="ECO:0000313" key="9">
    <source>
        <dbReference type="EMBL" id="KAK7101183.1"/>
    </source>
</evidence>
<keyword evidence="4" id="KW-0238">DNA-binding</keyword>
<gene>
    <name evidence="9" type="ORF">V1264_024013</name>
</gene>
<dbReference type="GO" id="GO:0006260">
    <property type="term" value="P:DNA replication"/>
    <property type="evidence" value="ECO:0007669"/>
    <property type="project" value="UniProtKB-KW"/>
</dbReference>
<evidence type="ECO:0000256" key="5">
    <source>
        <dbReference type="ARBA" id="ARBA00023242"/>
    </source>
</evidence>
<dbReference type="InterPro" id="IPR040260">
    <property type="entry name" value="RFA2-like"/>
</dbReference>
<feature type="domain" description="Replication protein A C-terminal" evidence="8">
    <location>
        <begin position="169"/>
        <end position="259"/>
    </location>
</feature>
<accession>A0AAN9B8F8</accession>
<evidence type="ECO:0000313" key="10">
    <source>
        <dbReference type="Proteomes" id="UP001374579"/>
    </source>
</evidence>
<dbReference type="PANTHER" id="PTHR13989">
    <property type="entry name" value="REPLICATION PROTEIN A-RELATED"/>
    <property type="match status" value="1"/>
</dbReference>
<feature type="compositionally biased region" description="Gly residues" evidence="7">
    <location>
        <begin position="8"/>
        <end position="29"/>
    </location>
</feature>
<dbReference type="Gene3D" id="2.40.50.140">
    <property type="entry name" value="Nucleic acid-binding proteins"/>
    <property type="match status" value="1"/>
</dbReference>
<dbReference type="Proteomes" id="UP001374579">
    <property type="component" value="Unassembled WGS sequence"/>
</dbReference>
<dbReference type="Pfam" id="PF08784">
    <property type="entry name" value="RPA_C"/>
    <property type="match status" value="1"/>
</dbReference>
<dbReference type="FunFam" id="1.10.10.10:FF:000168">
    <property type="entry name" value="Replication protein A 32 kDa subunit"/>
    <property type="match status" value="1"/>
</dbReference>
<dbReference type="CDD" id="cd04478">
    <property type="entry name" value="RPA2_DBD_D"/>
    <property type="match status" value="1"/>
</dbReference>
<keyword evidence="5" id="KW-0539">Nucleus</keyword>
<evidence type="ECO:0000256" key="6">
    <source>
        <dbReference type="PIRSR" id="PIRSR036949-1"/>
    </source>
</evidence>
<evidence type="ECO:0000256" key="1">
    <source>
        <dbReference type="ARBA" id="ARBA00004123"/>
    </source>
</evidence>
<dbReference type="AlphaFoldDB" id="A0AAN9B8F8"/>
<dbReference type="GO" id="GO:0000781">
    <property type="term" value="C:chromosome, telomeric region"/>
    <property type="evidence" value="ECO:0007669"/>
    <property type="project" value="TreeGrafter"/>
</dbReference>
<evidence type="ECO:0000256" key="2">
    <source>
        <dbReference type="ARBA" id="ARBA00007815"/>
    </source>
</evidence>
<protein>
    <recommendedName>
        <fullName evidence="8">Replication protein A C-terminal domain-containing protein</fullName>
    </recommendedName>
</protein>
<comment type="caution">
    <text evidence="9">The sequence shown here is derived from an EMBL/GenBank/DDBJ whole genome shotgun (WGS) entry which is preliminary data.</text>
</comment>
<dbReference type="InterPro" id="IPR012340">
    <property type="entry name" value="NA-bd_OB-fold"/>
</dbReference>
<evidence type="ECO:0000256" key="4">
    <source>
        <dbReference type="ARBA" id="ARBA00023125"/>
    </source>
</evidence>
<evidence type="ECO:0000256" key="7">
    <source>
        <dbReference type="SAM" id="MobiDB-lite"/>
    </source>
</evidence>
<dbReference type="GO" id="GO:0006289">
    <property type="term" value="P:nucleotide-excision repair"/>
    <property type="evidence" value="ECO:0007669"/>
    <property type="project" value="TreeGrafter"/>
</dbReference>
<dbReference type="GO" id="GO:0000724">
    <property type="term" value="P:double-strand break repair via homologous recombination"/>
    <property type="evidence" value="ECO:0007669"/>
    <property type="project" value="TreeGrafter"/>
</dbReference>
<comment type="subcellular location">
    <subcellularLocation>
        <location evidence="1">Nucleus</location>
    </subcellularLocation>
</comment>
<dbReference type="GO" id="GO:0003697">
    <property type="term" value="F:single-stranded DNA binding"/>
    <property type="evidence" value="ECO:0007669"/>
    <property type="project" value="TreeGrafter"/>
</dbReference>
<name>A0AAN9B8F8_9CAEN</name>
<dbReference type="InterPro" id="IPR014892">
    <property type="entry name" value="RPA_C"/>
</dbReference>
<feature type="cross-link" description="Glycyl lysine isopeptide (Lys-Gly) (interchain with G-Cter in ubiquitin)" evidence="6">
    <location>
        <position position="37"/>
    </location>
</feature>
<reference evidence="9 10" key="1">
    <citation type="submission" date="2024-02" db="EMBL/GenBank/DDBJ databases">
        <title>Chromosome-scale genome assembly of the rough periwinkle Littorina saxatilis.</title>
        <authorList>
            <person name="De Jode A."/>
            <person name="Faria R."/>
            <person name="Formenti G."/>
            <person name="Sims Y."/>
            <person name="Smith T.P."/>
            <person name="Tracey A."/>
            <person name="Wood J.M.D."/>
            <person name="Zagrodzka Z.B."/>
            <person name="Johannesson K."/>
            <person name="Butlin R.K."/>
            <person name="Leder E.H."/>
        </authorList>
    </citation>
    <scope>NUCLEOTIDE SEQUENCE [LARGE SCALE GENOMIC DNA]</scope>
    <source>
        <strain evidence="9">Snail1</strain>
        <tissue evidence="9">Muscle</tissue>
    </source>
</reference>
<feature type="region of interest" description="Disordered" evidence="7">
    <location>
        <begin position="1"/>
        <end position="40"/>
    </location>
</feature>
<proteinExistence type="inferred from homology"/>
<dbReference type="GO" id="GO:0005662">
    <property type="term" value="C:DNA replication factor A complex"/>
    <property type="evidence" value="ECO:0007669"/>
    <property type="project" value="TreeGrafter"/>
</dbReference>
<dbReference type="InterPro" id="IPR036390">
    <property type="entry name" value="WH_DNA-bd_sf"/>
</dbReference>
<dbReference type="SUPFAM" id="SSF46785">
    <property type="entry name" value="Winged helix' DNA-binding domain"/>
    <property type="match status" value="1"/>
</dbReference>
<dbReference type="Gene3D" id="1.10.10.10">
    <property type="entry name" value="Winged helix-like DNA-binding domain superfamily/Winged helix DNA-binding domain"/>
    <property type="match status" value="1"/>
</dbReference>
<comment type="similarity">
    <text evidence="2">Belongs to the replication factor A protein 2 family.</text>
</comment>
<dbReference type="EMBL" id="JBAMIC010000011">
    <property type="protein sequence ID" value="KAK7101183.1"/>
    <property type="molecule type" value="Genomic_DNA"/>
</dbReference>
<evidence type="ECO:0000259" key="8">
    <source>
        <dbReference type="Pfam" id="PF08784"/>
    </source>
</evidence>
<keyword evidence="3" id="KW-0235">DNA replication</keyword>
<dbReference type="PIRSF" id="PIRSF036949">
    <property type="entry name" value="RPA32"/>
    <property type="match status" value="1"/>
</dbReference>
<dbReference type="InterPro" id="IPR014646">
    <property type="entry name" value="Rfa2/RPA32"/>
</dbReference>
<dbReference type="GO" id="GO:0035861">
    <property type="term" value="C:site of double-strand break"/>
    <property type="evidence" value="ECO:0007669"/>
    <property type="project" value="TreeGrafter"/>
</dbReference>
<evidence type="ECO:0000256" key="3">
    <source>
        <dbReference type="ARBA" id="ARBA00022705"/>
    </source>
</evidence>
<dbReference type="SUPFAM" id="SSF50249">
    <property type="entry name" value="Nucleic acid-binding proteins"/>
    <property type="match status" value="1"/>
</dbReference>
<dbReference type="PANTHER" id="PTHR13989:SF16">
    <property type="entry name" value="REPLICATION PROTEIN A2"/>
    <property type="match status" value="1"/>
</dbReference>
<sequence length="266" mass="28674">MWNDQGGFNQGGGGGFDNQGGFSSPGGFGTPQPDEKKGRSRAQNLVPVTVAQILNSSVDNDRFFSGSLEISQVTMIGLIRSVRETATRIDYELDDMTGPPLEVKQFVDNDENVPEEERVPTMRENTYVRVYGHVRSFSGKKNVVAFNISPVEDMNQLTCHILSTIYAHASTNLKQATGGNQMNNTAGTSNAGDQGGSSIYGLSALNNQIANIIRSCNSEMGASVADVSQQLKGVPEKAIREALEFLSGEGHIYSTIDDDHFKATDG</sequence>
<organism evidence="9 10">
    <name type="scientific">Littorina saxatilis</name>
    <dbReference type="NCBI Taxonomy" id="31220"/>
    <lineage>
        <taxon>Eukaryota</taxon>
        <taxon>Metazoa</taxon>
        <taxon>Spiralia</taxon>
        <taxon>Lophotrochozoa</taxon>
        <taxon>Mollusca</taxon>
        <taxon>Gastropoda</taxon>
        <taxon>Caenogastropoda</taxon>
        <taxon>Littorinimorpha</taxon>
        <taxon>Littorinoidea</taxon>
        <taxon>Littorinidae</taxon>
        <taxon>Littorina</taxon>
    </lineage>
</organism>
<feature type="cross-link" description="Glycyl lysine isopeptide (Lys-Gly) (interchain with G-Cter in ubiquitin)" evidence="6">
    <location>
        <position position="36"/>
    </location>
</feature>
<dbReference type="InterPro" id="IPR036388">
    <property type="entry name" value="WH-like_DNA-bd_sf"/>
</dbReference>